<organism evidence="2 3">
    <name type="scientific">Lusitaniella coriacea LEGE 07157</name>
    <dbReference type="NCBI Taxonomy" id="945747"/>
    <lineage>
        <taxon>Bacteria</taxon>
        <taxon>Bacillati</taxon>
        <taxon>Cyanobacteriota</taxon>
        <taxon>Cyanophyceae</taxon>
        <taxon>Spirulinales</taxon>
        <taxon>Lusitaniellaceae</taxon>
        <taxon>Lusitaniella</taxon>
    </lineage>
</organism>
<dbReference type="GO" id="GO:0008146">
    <property type="term" value="F:sulfotransferase activity"/>
    <property type="evidence" value="ECO:0007669"/>
    <property type="project" value="InterPro"/>
</dbReference>
<dbReference type="PANTHER" id="PTHR10605">
    <property type="entry name" value="HEPARAN SULFATE SULFOTRANSFERASE"/>
    <property type="match status" value="1"/>
</dbReference>
<sequence length="311" mass="36336">MKDIKLPTFLVIGAAKCGTTALYHYLKQHPQIHMSPVLEPKFFEFADGKMTGFNGPGDRNANSHVTTDLESYSKLFEASENEIAQGESSPSYLYCEGVPERIKETIPDVKIIAILRHPVERAYSNYLHLYASGREPITDFEQALNAEQERMDKDWEYFWHYKRQGFYSKKLKKYFDIFDRDQIKVFLYEDYRANPQAVLKEIFEFINVDETFVPNFEQKHNVTSFAKSRTLVNLMTQPNPIKSIVKPLIPSGIRSKIFFSVKDKMMTNKKPKLSQSAKEYLLDEYREDILNLQGLLQKDLSHWLEVSKIKY</sequence>
<keyword evidence="3" id="KW-1185">Reference proteome</keyword>
<evidence type="ECO:0000313" key="3">
    <source>
        <dbReference type="Proteomes" id="UP000654482"/>
    </source>
</evidence>
<evidence type="ECO:0000313" key="2">
    <source>
        <dbReference type="EMBL" id="MBE9116300.1"/>
    </source>
</evidence>
<proteinExistence type="predicted"/>
<accession>A0A8J7DWT3</accession>
<dbReference type="Pfam" id="PF13469">
    <property type="entry name" value="Sulfotransfer_3"/>
    <property type="match status" value="1"/>
</dbReference>
<comment type="caution">
    <text evidence="2">The sequence shown here is derived from an EMBL/GenBank/DDBJ whole genome shotgun (WGS) entry which is preliminary data.</text>
</comment>
<evidence type="ECO:0000256" key="1">
    <source>
        <dbReference type="ARBA" id="ARBA00022679"/>
    </source>
</evidence>
<dbReference type="InterPro" id="IPR037359">
    <property type="entry name" value="NST/OST"/>
</dbReference>
<dbReference type="SUPFAM" id="SSF52540">
    <property type="entry name" value="P-loop containing nucleoside triphosphate hydrolases"/>
    <property type="match status" value="1"/>
</dbReference>
<dbReference type="AlphaFoldDB" id="A0A8J7DWT3"/>
<gene>
    <name evidence="2" type="ORF">IQ249_10365</name>
</gene>
<protein>
    <submittedName>
        <fullName evidence="2">Sulfotransferase</fullName>
    </submittedName>
</protein>
<reference evidence="2" key="1">
    <citation type="submission" date="2020-10" db="EMBL/GenBank/DDBJ databases">
        <authorList>
            <person name="Castelo-Branco R."/>
            <person name="Eusebio N."/>
            <person name="Adriana R."/>
            <person name="Vieira A."/>
            <person name="Brugerolle De Fraissinette N."/>
            <person name="Rezende De Castro R."/>
            <person name="Schneider M.P."/>
            <person name="Vasconcelos V."/>
            <person name="Leao P.N."/>
        </authorList>
    </citation>
    <scope>NUCLEOTIDE SEQUENCE</scope>
    <source>
        <strain evidence="2">LEGE 07157</strain>
    </source>
</reference>
<dbReference type="Proteomes" id="UP000654482">
    <property type="component" value="Unassembled WGS sequence"/>
</dbReference>
<dbReference type="InterPro" id="IPR027417">
    <property type="entry name" value="P-loop_NTPase"/>
</dbReference>
<dbReference type="PANTHER" id="PTHR10605:SF56">
    <property type="entry name" value="BIFUNCTIONAL HEPARAN SULFATE N-DEACETYLASE_N-SULFOTRANSFERASE"/>
    <property type="match status" value="1"/>
</dbReference>
<name>A0A8J7DWT3_9CYAN</name>
<keyword evidence="1" id="KW-0808">Transferase</keyword>
<dbReference type="RefSeq" id="WP_194029394.1">
    <property type="nucleotide sequence ID" value="NZ_JADEWZ010000013.1"/>
</dbReference>
<dbReference type="Gene3D" id="3.40.50.300">
    <property type="entry name" value="P-loop containing nucleotide triphosphate hydrolases"/>
    <property type="match status" value="1"/>
</dbReference>
<dbReference type="EMBL" id="JADEWZ010000013">
    <property type="protein sequence ID" value="MBE9116300.1"/>
    <property type="molecule type" value="Genomic_DNA"/>
</dbReference>